<reference evidence="1 2" key="1">
    <citation type="journal article" date="2023" name="BMC Biol.">
        <title>The compact genome of the sponge Oopsacas minuta (Hexactinellida) is lacking key metazoan core genes.</title>
        <authorList>
            <person name="Santini S."/>
            <person name="Schenkelaars Q."/>
            <person name="Jourda C."/>
            <person name="Duchesne M."/>
            <person name="Belahbib H."/>
            <person name="Rocher C."/>
            <person name="Selva M."/>
            <person name="Riesgo A."/>
            <person name="Vervoort M."/>
            <person name="Leys S.P."/>
            <person name="Kodjabachian L."/>
            <person name="Le Bivic A."/>
            <person name="Borchiellini C."/>
            <person name="Claverie J.M."/>
            <person name="Renard E."/>
        </authorList>
    </citation>
    <scope>NUCLEOTIDE SEQUENCE [LARGE SCALE GENOMIC DNA]</scope>
    <source>
        <strain evidence="1">SPO-2</strain>
    </source>
</reference>
<gene>
    <name evidence="1" type="ORF">LOD99_13298</name>
</gene>
<protein>
    <submittedName>
        <fullName evidence="1">Uncharacterized protein</fullName>
    </submittedName>
</protein>
<comment type="caution">
    <text evidence="1">The sequence shown here is derived from an EMBL/GenBank/DDBJ whole genome shotgun (WGS) entry which is preliminary data.</text>
</comment>
<organism evidence="1 2">
    <name type="scientific">Oopsacas minuta</name>
    <dbReference type="NCBI Taxonomy" id="111878"/>
    <lineage>
        <taxon>Eukaryota</taxon>
        <taxon>Metazoa</taxon>
        <taxon>Porifera</taxon>
        <taxon>Hexactinellida</taxon>
        <taxon>Hexasterophora</taxon>
        <taxon>Lyssacinosida</taxon>
        <taxon>Leucopsacidae</taxon>
        <taxon>Oopsacas</taxon>
    </lineage>
</organism>
<sequence>MQSRVTPSSIWTLTVGTRFLLLNQLTGKLKLAHVSIIRISLDETSQDLPEPSVSSDKDVNSAIEVLKLYASRNPSLLGSIISTESVFMDIFLKGVATYFINL</sequence>
<keyword evidence="2" id="KW-1185">Reference proteome</keyword>
<dbReference type="AlphaFoldDB" id="A0AAV7KKF9"/>
<dbReference type="Proteomes" id="UP001165289">
    <property type="component" value="Unassembled WGS sequence"/>
</dbReference>
<accession>A0AAV7KKF9</accession>
<proteinExistence type="predicted"/>
<dbReference type="EMBL" id="JAKMXF010000011">
    <property type="protein sequence ID" value="KAI6661426.1"/>
    <property type="molecule type" value="Genomic_DNA"/>
</dbReference>
<evidence type="ECO:0000313" key="2">
    <source>
        <dbReference type="Proteomes" id="UP001165289"/>
    </source>
</evidence>
<evidence type="ECO:0000313" key="1">
    <source>
        <dbReference type="EMBL" id="KAI6661426.1"/>
    </source>
</evidence>
<name>A0AAV7KKF9_9METZ</name>